<protein>
    <submittedName>
        <fullName evidence="1">Uncharacterized protein</fullName>
    </submittedName>
</protein>
<comment type="caution">
    <text evidence="1">The sequence shown here is derived from an EMBL/GenBank/DDBJ whole genome shotgun (WGS) entry which is preliminary data.</text>
</comment>
<dbReference type="EMBL" id="JADOTY010000001">
    <property type="protein sequence ID" value="MBG6103953.1"/>
    <property type="molecule type" value="Genomic_DNA"/>
</dbReference>
<dbReference type="Proteomes" id="UP000631791">
    <property type="component" value="Unassembled WGS sequence"/>
</dbReference>
<sequence length="56" mass="5733">MVVGAVVFIAATAGWRAATSGYDGSGAPASRAQYGYPGMLSRTLYSPESPHGPDVM</sequence>
<gene>
    <name evidence="1" type="ORF">IW249_004367</name>
</gene>
<proteinExistence type="predicted"/>
<evidence type="ECO:0000313" key="2">
    <source>
        <dbReference type="Proteomes" id="UP000631791"/>
    </source>
</evidence>
<reference evidence="1 2" key="1">
    <citation type="submission" date="2020-11" db="EMBL/GenBank/DDBJ databases">
        <title>Sequencing the genomes of 1000 actinobacteria strains.</title>
        <authorList>
            <person name="Klenk H.-P."/>
        </authorList>
    </citation>
    <scope>NUCLEOTIDE SEQUENCE [LARGE SCALE GENOMIC DNA]</scope>
    <source>
        <strain evidence="1 2">DSM 101695</strain>
    </source>
</reference>
<keyword evidence="2" id="KW-1185">Reference proteome</keyword>
<evidence type="ECO:0000313" key="1">
    <source>
        <dbReference type="EMBL" id="MBG6103953.1"/>
    </source>
</evidence>
<accession>A0ABS0K5P0</accession>
<organism evidence="1 2">
    <name type="scientific">Micromonospora vinacea</name>
    <dbReference type="NCBI Taxonomy" id="709878"/>
    <lineage>
        <taxon>Bacteria</taxon>
        <taxon>Bacillati</taxon>
        <taxon>Actinomycetota</taxon>
        <taxon>Actinomycetes</taxon>
        <taxon>Micromonosporales</taxon>
        <taxon>Micromonosporaceae</taxon>
        <taxon>Micromonospora</taxon>
    </lineage>
</organism>
<name>A0ABS0K5P0_9ACTN</name>